<name>E4PIL2_MARAH</name>
<protein>
    <submittedName>
        <fullName evidence="1">Uncharacterized protein</fullName>
    </submittedName>
</protein>
<sequence length="51" mass="5841">MIEVGVSEQKVIYISRIKTKRRPIFFIQFVPSLVKAAIDQYLLAAALDQMT</sequence>
<dbReference type="PATRIC" id="fig|225937.3.peg.1331"/>
<proteinExistence type="predicted"/>
<reference evidence="2" key="2">
    <citation type="submission" date="2010-02" db="EMBL/GenBank/DDBJ databases">
        <title>Complete genome sequence of Marinobacter adhaerens type strain (HP15).</title>
        <authorList>
            <person name="Gaerdes A.A.M."/>
            <person name="Kaeppel E."/>
            <person name="Shezad A."/>
            <person name="Seebah S."/>
            <person name="Teeling H."/>
            <person name="Yarza P."/>
            <person name="Gloeckner F.O."/>
            <person name="Ullrich M.S."/>
        </authorList>
    </citation>
    <scope>NUCLEOTIDE SEQUENCE [LARGE SCALE GENOMIC DNA]</scope>
    <source>
        <strain evidence="2">DSM 23420 / HP15</strain>
    </source>
</reference>
<gene>
    <name evidence="1" type="ordered locus">HP15_1323</name>
</gene>
<dbReference type="KEGG" id="mad:HP15_1323"/>
<dbReference type="Proteomes" id="UP000007077">
    <property type="component" value="Chromosome"/>
</dbReference>
<organism evidence="1 2">
    <name type="scientific">Marinobacter adhaerens (strain DSM 23420 / HP15)</name>
    <dbReference type="NCBI Taxonomy" id="225937"/>
    <lineage>
        <taxon>Bacteria</taxon>
        <taxon>Pseudomonadati</taxon>
        <taxon>Pseudomonadota</taxon>
        <taxon>Gammaproteobacteria</taxon>
        <taxon>Pseudomonadales</taxon>
        <taxon>Marinobacteraceae</taxon>
        <taxon>Marinobacter</taxon>
    </lineage>
</organism>
<accession>E4PIL2</accession>
<evidence type="ECO:0000313" key="2">
    <source>
        <dbReference type="Proteomes" id="UP000007077"/>
    </source>
</evidence>
<dbReference type="HOGENOM" id="CLU_3100544_0_0_6"/>
<reference evidence="1 2" key="1">
    <citation type="journal article" date="2010" name="Stand. Genomic Sci.">
        <title>Complete genome sequence of Marinobacter adhaerens type strain (HP15), a diatom-interacting marine microorganism.</title>
        <authorList>
            <person name="Gardes A."/>
            <person name="Kaeppel E."/>
            <person name="Shehzad A."/>
            <person name="Seebah S."/>
            <person name="Teeling H."/>
            <person name="Yarza P."/>
            <person name="Glockner F.O."/>
            <person name="Grossart H.P."/>
            <person name="Ullrich M.S."/>
        </authorList>
    </citation>
    <scope>NUCLEOTIDE SEQUENCE [LARGE SCALE GENOMIC DNA]</scope>
    <source>
        <strain evidence="2">DSM 23420 / HP15</strain>
    </source>
</reference>
<dbReference type="AlphaFoldDB" id="E4PIL2"/>
<evidence type="ECO:0000313" key="1">
    <source>
        <dbReference type="EMBL" id="ADP97087.1"/>
    </source>
</evidence>
<dbReference type="EMBL" id="CP001978">
    <property type="protein sequence ID" value="ADP97087.1"/>
    <property type="molecule type" value="Genomic_DNA"/>
</dbReference>